<dbReference type="Proteomes" id="UP001159427">
    <property type="component" value="Unassembled WGS sequence"/>
</dbReference>
<feature type="compositionally biased region" description="Low complexity" evidence="1">
    <location>
        <begin position="248"/>
        <end position="271"/>
    </location>
</feature>
<evidence type="ECO:0000256" key="2">
    <source>
        <dbReference type="SAM" id="SignalP"/>
    </source>
</evidence>
<comment type="caution">
    <text evidence="3">The sequence shown here is derived from an EMBL/GenBank/DDBJ whole genome shotgun (WGS) entry which is preliminary data.</text>
</comment>
<feature type="signal peptide" evidence="2">
    <location>
        <begin position="1"/>
        <end position="24"/>
    </location>
</feature>
<feature type="compositionally biased region" description="Low complexity" evidence="1">
    <location>
        <begin position="855"/>
        <end position="872"/>
    </location>
</feature>
<evidence type="ECO:0000313" key="3">
    <source>
        <dbReference type="EMBL" id="CAH3188819.1"/>
    </source>
</evidence>
<reference evidence="3 4" key="1">
    <citation type="submission" date="2022-05" db="EMBL/GenBank/DDBJ databases">
        <authorList>
            <consortium name="Genoscope - CEA"/>
            <person name="William W."/>
        </authorList>
    </citation>
    <scope>NUCLEOTIDE SEQUENCE [LARGE SCALE GENOMIC DNA]</scope>
</reference>
<dbReference type="PANTHER" id="PTHR46155">
    <property type="entry name" value="BIFUNCTIONAL INHIBITOR/LIPID-TRANSFER PROTEIN/SEED STORAGE 2S ALBUMIN SUPERFAMILY PROTEIN"/>
    <property type="match status" value="1"/>
</dbReference>
<dbReference type="EMBL" id="CALNXI010002548">
    <property type="protein sequence ID" value="CAH3188819.1"/>
    <property type="molecule type" value="Genomic_DNA"/>
</dbReference>
<proteinExistence type="predicted"/>
<evidence type="ECO:0000313" key="4">
    <source>
        <dbReference type="Proteomes" id="UP001159427"/>
    </source>
</evidence>
<feature type="compositionally biased region" description="Low complexity" evidence="1">
    <location>
        <begin position="1388"/>
        <end position="1424"/>
    </location>
</feature>
<protein>
    <submittedName>
        <fullName evidence="3">Uncharacterized protein</fullName>
    </submittedName>
</protein>
<organism evidence="3 4">
    <name type="scientific">Porites evermanni</name>
    <dbReference type="NCBI Taxonomy" id="104178"/>
    <lineage>
        <taxon>Eukaryota</taxon>
        <taxon>Metazoa</taxon>
        <taxon>Cnidaria</taxon>
        <taxon>Anthozoa</taxon>
        <taxon>Hexacorallia</taxon>
        <taxon>Scleractinia</taxon>
        <taxon>Fungiina</taxon>
        <taxon>Poritidae</taxon>
        <taxon>Porites</taxon>
    </lineage>
</organism>
<dbReference type="PANTHER" id="PTHR46155:SF1">
    <property type="entry name" value="BIFUNCTIONAL INHIBITOR_LIPID-TRANSFER PROTEIN_SEED STORAGE 2S ALBUMIN SUPERFAMILY PROTEIN"/>
    <property type="match status" value="1"/>
</dbReference>
<feature type="chain" id="PRO_5047200136" evidence="2">
    <location>
        <begin position="25"/>
        <end position="1578"/>
    </location>
</feature>
<feature type="non-terminal residue" evidence="3">
    <location>
        <position position="1578"/>
    </location>
</feature>
<feature type="compositionally biased region" description="Low complexity" evidence="1">
    <location>
        <begin position="588"/>
        <end position="624"/>
    </location>
</feature>
<name>A0ABN8SCX9_9CNID</name>
<feature type="region of interest" description="Disordered" evidence="1">
    <location>
        <begin position="588"/>
        <end position="628"/>
    </location>
</feature>
<gene>
    <name evidence="3" type="ORF">PEVE_00018828</name>
</gene>
<feature type="region of interest" description="Disordered" evidence="1">
    <location>
        <begin position="855"/>
        <end position="879"/>
    </location>
</feature>
<feature type="region of interest" description="Disordered" evidence="1">
    <location>
        <begin position="248"/>
        <end position="275"/>
    </location>
</feature>
<sequence length="1578" mass="171684">MNTNFFALAILLTLISSYLNNVSGQRQRCLGNYCSGSYRMGAVCKDGYCVCNSQDYDYNTCLPDAYGCKIEVNSATALAKPNNQQQLGYSTYSCTPSSSSTQHEVHVLSVYEVINRRPPTAGNANVNIVSRGKSNRPIVLVLASYEPVNWILHLPAGISISKIVLVAYYLNKSSVSGDLNQVQAIERKSYRNSEWPRGYGSDSGGGNTVGLLKEVYNRFGVVTSFTGTYRANEWSLVIRSSSGTSTAAITPTPTAVGTPASTPIPTYTTSPSPTPNPHRQKCLFNVSYCPGSYKMNTVCKDGYCVCTGQGYNYDTCLPDAYGCKIEVNSATAFAKTRYNNQQRQTTYSCTPGSSSTQYEVHILSVYEAEAIHRRPPVGENANVNIVIRGKPNRPIVLVLASYEPVNWILNLPSGISISKVILVSYYLDESSVSGDVKQVQAIERKRYRNSEWPRGYGSDSGGGNTVGLLKKVYNRFGVVTSFTGTYRANEWSLVIRSSNGTTSVFFAGRFTLSQSSPPARNATYLRTFFLNLFMFFERFCQPACFFAARFTLRQPKTPVRNATNLRTFCSGYGNLSSSSAVAAITETPTAAGTPTPSSAATITPTPTVAGTPASTPVPTYSTSPSPTPNPHRQKCYKWQNSFYCTGQYTRRKAVCKDGYCVCTGQGYNYDTCLPDAYGCKIEVNSATALAKPNNQQQQGYSTYSCTPSSSSTQYEVHVLSVYEVINRRPPTAGNANVNIVSRGKSNRPIVLVLASYESVNWILHLPVGISISKVVLVSYYLDKSSVSGDVNQVKAIERKSYHYGYGSDSGGGNTVELLKKVYNRFGVVTSFTGTYIADEWSLVIRSSSGTSAATITPTPTAAGTPASTPVPTYSTSLSPTPNPHRQKCYKWQNSFYCTGQYTRRKAVCKDGYCVCTGQGYNYDTCLPDGYGCKIEVNSATALAKARYNNQQRPTTYSCTPGSSSTQYEVHILSVYEAEAIHRRPPVGENADVNIVSRGKSNRPIVLVLGSYEPVNWVLHLPVGISISKVILVSYYLDESSVSGDVKQVQAIERKSYRNSEWPRGYGSDSGGGDTVGLLKKVYNRFGVVTSFTGTYRANEWSLVIRSSNGTSAATITPAPTVAGTPVSTPVPTYSTSPSPTPNPHRQKCYKWQNSFYCTGQYSKMKAVCKDGYCVCTGQGYNYDTCLPDGYGCKIEVNSATALAKARYNNQQRPTTYSCTPGSSSTQYEVHILSVYEAEAIHRRPPVGENADVNIVSRGKSNRPIVLVLGSYEPVNWVLHLPVGISISKVILVSYYLDESSVSGDVKQVQAIERKSYRNSEWPRGYGSDSGGGDTVGLLKKVYNRFGVVTSFTGTYRANEWSLVIRSSNGSGYGNLSSSSAVAAITQTPTAAGTPTPSSAATITPAPTVAGTPVSTPVPTYSTSPSPTPNPHRQKCYKWQNSFYCTGQYSKMKAVCKDGYCVCTGQGYNYDTCLPDVYGCKIEVNSATALAKPRYNNQQRQTTYSCTPDSSSTQYEVHVLSVYEVINRRPPTAGNAIVNIVSPGKSKRPIVLVLGSYEPVNWILNLPAGISISNVVLVS</sequence>
<evidence type="ECO:0000256" key="1">
    <source>
        <dbReference type="SAM" id="MobiDB-lite"/>
    </source>
</evidence>
<keyword evidence="2" id="KW-0732">Signal</keyword>
<keyword evidence="4" id="KW-1185">Reference proteome</keyword>
<accession>A0ABN8SCX9</accession>
<feature type="region of interest" description="Disordered" evidence="1">
    <location>
        <begin position="1388"/>
        <end position="1430"/>
    </location>
</feature>